<dbReference type="RefSeq" id="WP_183374515.1">
    <property type="nucleotide sequence ID" value="NZ_CALVCN010000008.1"/>
</dbReference>
<dbReference type="PANTHER" id="PTHR40066">
    <property type="entry name" value="UPF0473 PROTEIN CBO2561/CLC_2432"/>
    <property type="match status" value="1"/>
</dbReference>
<evidence type="ECO:0000313" key="3">
    <source>
        <dbReference type="EMBL" id="MBB5184494.1"/>
    </source>
</evidence>
<proteinExistence type="inferred from homology"/>
<protein>
    <recommendedName>
        <fullName evidence="2">UPF0473 protein H5982_02360</fullName>
    </recommendedName>
</protein>
<keyword evidence="6" id="KW-1185">Reference proteome</keyword>
<gene>
    <name evidence="4" type="ORF">H5982_02360</name>
    <name evidence="3" type="ORF">HNQ43_000533</name>
</gene>
<reference evidence="3 5" key="1">
    <citation type="submission" date="2020-08" db="EMBL/GenBank/DDBJ databases">
        <title>Genomic Encyclopedia of Type Strains, Phase IV (KMG-IV): sequencing the most valuable type-strain genomes for metagenomic binning, comparative biology and taxonomic classification.</title>
        <authorList>
            <person name="Goeker M."/>
        </authorList>
    </citation>
    <scope>NUCLEOTIDE SEQUENCE [LARGE SCALE GENOMIC DNA]</scope>
    <source>
        <strain evidence="3 5">DSM 26963</strain>
    </source>
</reference>
<comment type="similarity">
    <text evidence="1 2">Belongs to the UPF0473 family.</text>
</comment>
<dbReference type="Pfam" id="PF06949">
    <property type="entry name" value="DUF1292"/>
    <property type="match status" value="1"/>
</dbReference>
<dbReference type="PANTHER" id="PTHR40066:SF1">
    <property type="entry name" value="UPF0473 PROTEIN CBO2561_CLC_2432"/>
    <property type="match status" value="1"/>
</dbReference>
<reference evidence="4" key="2">
    <citation type="submission" date="2020-08" db="EMBL/GenBank/DDBJ databases">
        <authorList>
            <person name="Cejkova D."/>
            <person name="Kubasova T."/>
            <person name="Jahodarova E."/>
            <person name="Rychlik I."/>
        </authorList>
    </citation>
    <scope>NUCLEOTIDE SEQUENCE</scope>
    <source>
        <strain evidence="4">An423</strain>
    </source>
</reference>
<dbReference type="EMBL" id="JACHHD010000004">
    <property type="protein sequence ID" value="MBB5184494.1"/>
    <property type="molecule type" value="Genomic_DNA"/>
</dbReference>
<dbReference type="EMBL" id="JACJLU010000002">
    <property type="protein sequence ID" value="MBM6830951.1"/>
    <property type="molecule type" value="Genomic_DNA"/>
</dbReference>
<organism evidence="3 5">
    <name type="scientific">Faecalicoccus acidiformans</name>
    <dbReference type="NCBI Taxonomy" id="915173"/>
    <lineage>
        <taxon>Bacteria</taxon>
        <taxon>Bacillati</taxon>
        <taxon>Bacillota</taxon>
        <taxon>Erysipelotrichia</taxon>
        <taxon>Erysipelotrichales</taxon>
        <taxon>Erysipelotrichaceae</taxon>
        <taxon>Faecalicoccus</taxon>
    </lineage>
</organism>
<dbReference type="Proteomes" id="UP000775500">
    <property type="component" value="Unassembled WGS sequence"/>
</dbReference>
<evidence type="ECO:0000313" key="6">
    <source>
        <dbReference type="Proteomes" id="UP000775500"/>
    </source>
</evidence>
<evidence type="ECO:0000313" key="4">
    <source>
        <dbReference type="EMBL" id="MBM6830951.1"/>
    </source>
</evidence>
<dbReference type="Proteomes" id="UP000521313">
    <property type="component" value="Unassembled WGS sequence"/>
</dbReference>
<dbReference type="HAMAP" id="MF_01448">
    <property type="entry name" value="UPF0473"/>
    <property type="match status" value="1"/>
</dbReference>
<accession>A0A7W8FWC9</accession>
<sequence length="84" mass="9870">MLDSNCLYVQDENGNEKKMTILFTFDSDDYQKQYVVFQDADHDSEEVYASCYDDKGNLFPIESDEEWSMVEEVINTFVEDEENA</sequence>
<reference evidence="4 6" key="3">
    <citation type="journal article" date="2021" name="Sci. Rep.">
        <title>The distribution of antibiotic resistance genes in chicken gut microbiota commensals.</title>
        <authorList>
            <person name="Juricova H."/>
            <person name="Matiasovicova J."/>
            <person name="Kubasova T."/>
            <person name="Cejkova D."/>
            <person name="Rychlik I."/>
        </authorList>
    </citation>
    <scope>NUCLEOTIDE SEQUENCE [LARGE SCALE GENOMIC DNA]</scope>
    <source>
        <strain evidence="4 6">An423</strain>
    </source>
</reference>
<name>A0A7W8FWC9_9FIRM</name>
<dbReference type="AlphaFoldDB" id="A0A7W8FWC9"/>
<evidence type="ECO:0000256" key="2">
    <source>
        <dbReference type="HAMAP-Rule" id="MF_01448"/>
    </source>
</evidence>
<dbReference type="InterPro" id="IPR009711">
    <property type="entry name" value="UPF0473"/>
</dbReference>
<evidence type="ECO:0000256" key="1">
    <source>
        <dbReference type="ARBA" id="ARBA00008439"/>
    </source>
</evidence>
<evidence type="ECO:0000313" key="5">
    <source>
        <dbReference type="Proteomes" id="UP000521313"/>
    </source>
</evidence>
<comment type="caution">
    <text evidence="3">The sequence shown here is derived from an EMBL/GenBank/DDBJ whole genome shotgun (WGS) entry which is preliminary data.</text>
</comment>